<proteinExistence type="predicted"/>
<gene>
    <name evidence="2" type="ORF">M9458_004552</name>
</gene>
<name>A0ABD0RVR3_CIRMR</name>
<dbReference type="EMBL" id="JAMKFB020000002">
    <property type="protein sequence ID" value="KAL0201365.1"/>
    <property type="molecule type" value="Genomic_DNA"/>
</dbReference>
<evidence type="ECO:0000313" key="2">
    <source>
        <dbReference type="EMBL" id="KAL0201365.1"/>
    </source>
</evidence>
<comment type="caution">
    <text evidence="2">The sequence shown here is derived from an EMBL/GenBank/DDBJ whole genome shotgun (WGS) entry which is preliminary data.</text>
</comment>
<protein>
    <submittedName>
        <fullName evidence="2">Uncharacterized protein</fullName>
    </submittedName>
</protein>
<dbReference type="AlphaFoldDB" id="A0ABD0RVR3"/>
<dbReference type="Proteomes" id="UP001529510">
    <property type="component" value="Unassembled WGS sequence"/>
</dbReference>
<feature type="non-terminal residue" evidence="2">
    <location>
        <position position="1"/>
    </location>
</feature>
<evidence type="ECO:0000256" key="1">
    <source>
        <dbReference type="SAM" id="MobiDB-lite"/>
    </source>
</evidence>
<accession>A0ABD0RVR3</accession>
<feature type="region of interest" description="Disordered" evidence="1">
    <location>
        <begin position="1"/>
        <end position="34"/>
    </location>
</feature>
<organism evidence="2 3">
    <name type="scientific">Cirrhinus mrigala</name>
    <name type="common">Mrigala</name>
    <dbReference type="NCBI Taxonomy" id="683832"/>
    <lineage>
        <taxon>Eukaryota</taxon>
        <taxon>Metazoa</taxon>
        <taxon>Chordata</taxon>
        <taxon>Craniata</taxon>
        <taxon>Vertebrata</taxon>
        <taxon>Euteleostomi</taxon>
        <taxon>Actinopterygii</taxon>
        <taxon>Neopterygii</taxon>
        <taxon>Teleostei</taxon>
        <taxon>Ostariophysi</taxon>
        <taxon>Cypriniformes</taxon>
        <taxon>Cyprinidae</taxon>
        <taxon>Labeoninae</taxon>
        <taxon>Labeonini</taxon>
        <taxon>Cirrhinus</taxon>
    </lineage>
</organism>
<feature type="non-terminal residue" evidence="2">
    <location>
        <position position="52"/>
    </location>
</feature>
<evidence type="ECO:0000313" key="3">
    <source>
        <dbReference type="Proteomes" id="UP001529510"/>
    </source>
</evidence>
<reference evidence="2 3" key="1">
    <citation type="submission" date="2024-05" db="EMBL/GenBank/DDBJ databases">
        <title>Genome sequencing and assembly of Indian major carp, Cirrhinus mrigala (Hamilton, 1822).</title>
        <authorList>
            <person name="Mohindra V."/>
            <person name="Chowdhury L.M."/>
            <person name="Lal K."/>
            <person name="Jena J.K."/>
        </authorList>
    </citation>
    <scope>NUCLEOTIDE SEQUENCE [LARGE SCALE GENOMIC DNA]</scope>
    <source>
        <strain evidence="2">CM1030</strain>
        <tissue evidence="2">Blood</tissue>
    </source>
</reference>
<keyword evidence="3" id="KW-1185">Reference proteome</keyword>
<sequence length="52" mass="5716">SFSSVPEATSDSDDEDKLHIVEEDSIADDPDQKSSVFQLKAARQLSETCTQD</sequence>